<organism evidence="1 2">
    <name type="scientific">Kickxella alabastrina</name>
    <dbReference type="NCBI Taxonomy" id="61397"/>
    <lineage>
        <taxon>Eukaryota</taxon>
        <taxon>Fungi</taxon>
        <taxon>Fungi incertae sedis</taxon>
        <taxon>Zoopagomycota</taxon>
        <taxon>Kickxellomycotina</taxon>
        <taxon>Kickxellomycetes</taxon>
        <taxon>Kickxellales</taxon>
        <taxon>Kickxellaceae</taxon>
        <taxon>Kickxella</taxon>
    </lineage>
</organism>
<name>A0ACC1IBT0_9FUNG</name>
<dbReference type="EMBL" id="JANBPG010001506">
    <property type="protein sequence ID" value="KAJ1889633.1"/>
    <property type="molecule type" value="Genomic_DNA"/>
</dbReference>
<protein>
    <submittedName>
        <fullName evidence="1">Uncharacterized protein</fullName>
    </submittedName>
</protein>
<reference evidence="1" key="1">
    <citation type="submission" date="2022-07" db="EMBL/GenBank/DDBJ databases">
        <title>Phylogenomic reconstructions and comparative analyses of Kickxellomycotina fungi.</title>
        <authorList>
            <person name="Reynolds N.K."/>
            <person name="Stajich J.E."/>
            <person name="Barry K."/>
            <person name="Grigoriev I.V."/>
            <person name="Crous P."/>
            <person name="Smith M.E."/>
        </authorList>
    </citation>
    <scope>NUCLEOTIDE SEQUENCE</scope>
    <source>
        <strain evidence="1">Benny 63K</strain>
    </source>
</reference>
<keyword evidence="2" id="KW-1185">Reference proteome</keyword>
<evidence type="ECO:0000313" key="2">
    <source>
        <dbReference type="Proteomes" id="UP001150581"/>
    </source>
</evidence>
<sequence length="158" mass="17244">MQGLFLHVMADTLGSVGVIISTLLIQQFGWTGFDPLASIVIAALIFASVIPLVRDSMHMLLLRLPEHSQIEVRSAINQITCSVGCITDMPRVQFWPITEEQIMGIVHVVVDPGMMSAGDEMPLCGTTVRSDVALEIGNIVRAHVSGLQDVFVQVEVKY</sequence>
<proteinExistence type="predicted"/>
<accession>A0ACC1IBT0</accession>
<comment type="caution">
    <text evidence="1">The sequence shown here is derived from an EMBL/GenBank/DDBJ whole genome shotgun (WGS) entry which is preliminary data.</text>
</comment>
<evidence type="ECO:0000313" key="1">
    <source>
        <dbReference type="EMBL" id="KAJ1889633.1"/>
    </source>
</evidence>
<dbReference type="Proteomes" id="UP001150581">
    <property type="component" value="Unassembled WGS sequence"/>
</dbReference>
<gene>
    <name evidence="1" type="ORF">LPJ66_007934</name>
</gene>